<gene>
    <name evidence="1" type="ORF">S01H4_52093</name>
</gene>
<accession>X1CQK6</accession>
<organism evidence="1">
    <name type="scientific">marine sediment metagenome</name>
    <dbReference type="NCBI Taxonomy" id="412755"/>
    <lineage>
        <taxon>unclassified sequences</taxon>
        <taxon>metagenomes</taxon>
        <taxon>ecological metagenomes</taxon>
    </lineage>
</organism>
<proteinExistence type="predicted"/>
<reference evidence="1" key="1">
    <citation type="journal article" date="2014" name="Front. Microbiol.">
        <title>High frequency of phylogenetically diverse reductive dehalogenase-homologous genes in deep subseafloor sedimentary metagenomes.</title>
        <authorList>
            <person name="Kawai M."/>
            <person name="Futagami T."/>
            <person name="Toyoda A."/>
            <person name="Takaki Y."/>
            <person name="Nishi S."/>
            <person name="Hori S."/>
            <person name="Arai W."/>
            <person name="Tsubouchi T."/>
            <person name="Morono Y."/>
            <person name="Uchiyama I."/>
            <person name="Ito T."/>
            <person name="Fujiyama A."/>
            <person name="Inagaki F."/>
            <person name="Takami H."/>
        </authorList>
    </citation>
    <scope>NUCLEOTIDE SEQUENCE</scope>
    <source>
        <strain evidence="1">Expedition CK06-06</strain>
    </source>
</reference>
<comment type="caution">
    <text evidence="1">The sequence shown here is derived from an EMBL/GenBank/DDBJ whole genome shotgun (WGS) entry which is preliminary data.</text>
</comment>
<sequence length="55" mass="6664">MLTEEIIRKYLIKMKAKLQVIVNQVGKPDGIESCAQFRYHWVKEAVLYYYERIQE</sequence>
<dbReference type="EMBL" id="BART01029727">
    <property type="protein sequence ID" value="GAH10097.1"/>
    <property type="molecule type" value="Genomic_DNA"/>
</dbReference>
<evidence type="ECO:0000313" key="1">
    <source>
        <dbReference type="EMBL" id="GAH10097.1"/>
    </source>
</evidence>
<feature type="non-terminal residue" evidence="1">
    <location>
        <position position="55"/>
    </location>
</feature>
<protein>
    <submittedName>
        <fullName evidence="1">Uncharacterized protein</fullName>
    </submittedName>
</protein>
<name>X1CQK6_9ZZZZ</name>
<dbReference type="AlphaFoldDB" id="X1CQK6"/>